<dbReference type="SUPFAM" id="SSF52047">
    <property type="entry name" value="RNI-like"/>
    <property type="match status" value="1"/>
</dbReference>
<dbReference type="EMBL" id="KK198755">
    <property type="protein sequence ID" value="KCW81800.1"/>
    <property type="molecule type" value="Genomic_DNA"/>
</dbReference>
<dbReference type="PROSITE" id="PS50181">
    <property type="entry name" value="FBOX"/>
    <property type="match status" value="1"/>
</dbReference>
<evidence type="ECO:0000259" key="2">
    <source>
        <dbReference type="PROSITE" id="PS50181"/>
    </source>
</evidence>
<dbReference type="OMA" id="ACANLHI"/>
<dbReference type="CDD" id="cd22109">
    <property type="entry name" value="F-box_FBXO41"/>
    <property type="match status" value="1"/>
</dbReference>
<dbReference type="Gramene" id="KCW81801">
    <property type="protein sequence ID" value="KCW81801"/>
    <property type="gene ID" value="EUGRSUZ_C03158"/>
</dbReference>
<protein>
    <recommendedName>
        <fullName evidence="2">F-box domain-containing protein</fullName>
    </recommendedName>
</protein>
<proteinExistence type="predicted"/>
<feature type="region of interest" description="Disordered" evidence="1">
    <location>
        <begin position="79"/>
        <end position="151"/>
    </location>
</feature>
<dbReference type="SMART" id="SM00367">
    <property type="entry name" value="LRR_CC"/>
    <property type="match status" value="14"/>
</dbReference>
<dbReference type="EMBL" id="KK198755">
    <property type="protein sequence ID" value="KCW81801.1"/>
    <property type="molecule type" value="Genomic_DNA"/>
</dbReference>
<dbReference type="SUPFAM" id="SSF52058">
    <property type="entry name" value="L domain-like"/>
    <property type="match status" value="2"/>
</dbReference>
<feature type="compositionally biased region" description="Low complexity" evidence="1">
    <location>
        <begin position="100"/>
        <end position="121"/>
    </location>
</feature>
<dbReference type="KEGG" id="egr:104437930"/>
<reference evidence="3" key="1">
    <citation type="submission" date="2013-07" db="EMBL/GenBank/DDBJ databases">
        <title>The genome of Eucalyptus grandis.</title>
        <authorList>
            <person name="Schmutz J."/>
            <person name="Hayes R."/>
            <person name="Myburg A."/>
            <person name="Tuskan G."/>
            <person name="Grattapaglia D."/>
            <person name="Rokhsar D.S."/>
        </authorList>
    </citation>
    <scope>NUCLEOTIDE SEQUENCE</scope>
    <source>
        <tissue evidence="3">Leaf extractions</tissue>
    </source>
</reference>
<dbReference type="Pfam" id="PF25372">
    <property type="entry name" value="DUF7885"/>
    <property type="match status" value="1"/>
</dbReference>
<organism evidence="3">
    <name type="scientific">Eucalyptus grandis</name>
    <name type="common">Flooded gum</name>
    <dbReference type="NCBI Taxonomy" id="71139"/>
    <lineage>
        <taxon>Eukaryota</taxon>
        <taxon>Viridiplantae</taxon>
        <taxon>Streptophyta</taxon>
        <taxon>Embryophyta</taxon>
        <taxon>Tracheophyta</taxon>
        <taxon>Spermatophyta</taxon>
        <taxon>Magnoliopsida</taxon>
        <taxon>eudicotyledons</taxon>
        <taxon>Gunneridae</taxon>
        <taxon>Pentapetalae</taxon>
        <taxon>rosids</taxon>
        <taxon>malvids</taxon>
        <taxon>Myrtales</taxon>
        <taxon>Myrtaceae</taxon>
        <taxon>Myrtoideae</taxon>
        <taxon>Eucalypteae</taxon>
        <taxon>Eucalyptus</taxon>
    </lineage>
</organism>
<dbReference type="eggNOG" id="KOG1947">
    <property type="taxonomic scope" value="Eukaryota"/>
</dbReference>
<name>A0A059CUD6_EUCGR</name>
<dbReference type="Gene3D" id="3.80.10.10">
    <property type="entry name" value="Ribonuclease Inhibitor"/>
    <property type="match status" value="6"/>
</dbReference>
<dbReference type="Gramene" id="KCW81800">
    <property type="protein sequence ID" value="KCW81800"/>
    <property type="gene ID" value="EUGRSUZ_C03158"/>
</dbReference>
<feature type="compositionally biased region" description="Polar residues" evidence="1">
    <location>
        <begin position="142"/>
        <end position="151"/>
    </location>
</feature>
<dbReference type="OrthoDB" id="550575at2759"/>
<dbReference type="FunFam" id="3.80.10.10:FF:000357">
    <property type="entry name" value="F-box/LRR-repeat protein 15"/>
    <property type="match status" value="1"/>
</dbReference>
<dbReference type="Pfam" id="PF12937">
    <property type="entry name" value="F-box-like"/>
    <property type="match status" value="1"/>
</dbReference>
<evidence type="ECO:0000256" key="1">
    <source>
        <dbReference type="SAM" id="MobiDB-lite"/>
    </source>
</evidence>
<dbReference type="SMART" id="SM00256">
    <property type="entry name" value="FBOX"/>
    <property type="match status" value="1"/>
</dbReference>
<dbReference type="STRING" id="71139.A0A059CUD6"/>
<dbReference type="InterPro" id="IPR032675">
    <property type="entry name" value="LRR_dom_sf"/>
</dbReference>
<dbReference type="InterPro" id="IPR001810">
    <property type="entry name" value="F-box_dom"/>
</dbReference>
<feature type="domain" description="F-box" evidence="2">
    <location>
        <begin position="215"/>
        <end position="261"/>
    </location>
</feature>
<evidence type="ECO:0000313" key="3">
    <source>
        <dbReference type="EMBL" id="KCW81801.1"/>
    </source>
</evidence>
<gene>
    <name evidence="3" type="ORF">EUGRSUZ_C03158</name>
</gene>
<dbReference type="FunCoup" id="A0A059CUD6">
    <property type="interactions" value="2328"/>
</dbReference>
<dbReference type="InterPro" id="IPR006553">
    <property type="entry name" value="Leu-rich_rpt_Cys-con_subtyp"/>
</dbReference>
<dbReference type="FunFam" id="3.80.10.10:FF:000648">
    <property type="entry name" value="F-box/LRR-repeat protein 15"/>
    <property type="match status" value="1"/>
</dbReference>
<dbReference type="PANTHER" id="PTHR34709:SF57">
    <property type="entry name" value="F-BOX DOMAIN-CONTAINING PROTEIN"/>
    <property type="match status" value="1"/>
</dbReference>
<dbReference type="PANTHER" id="PTHR34709">
    <property type="entry name" value="OS10G0396666 PROTEIN"/>
    <property type="match status" value="1"/>
</dbReference>
<accession>A0A059CUD6</accession>
<dbReference type="InterPro" id="IPR055312">
    <property type="entry name" value="FBL15-like"/>
</dbReference>
<dbReference type="InterPro" id="IPR057207">
    <property type="entry name" value="FBXL15_LRR"/>
</dbReference>
<sequence length="1017" mass="110974">MRTWCCCLWLCIGDGDGDGGMGGEAKSSAARAWNSDGEADSEGGDEFADLAVRLGFAEGEFEEQMTMFQEMEMAMSGAEDPDVLVGGGGGGRAREGRGLGRSSGRAAGESSGSVSGAAAAAAERDHDWHHKRAKVHADTRESNSATACSANAGSSHIYSDRHFNMYRDSSASALKNESLYPTSMLDMIDYAYHIESRDGIDNVSDIDGEAKTEDIEVRMDLTDDLLHMVFSFLNHMDLCRAALVCKQWRVASTHEDFWKCLNFENRNISIEQFEDMCRRYPKAAEVNITGASAIHLLVMKAVSLLRYLETLTLGKGQLGDTFFYALSECNLLKSLNVTDATLGNGIQEIPINHDRLRHLQLIKCRVMRISVRCPQLETLSLKRSNMAQAQLSCPLLRDLDIGSCHKLSDAAIRSAAISCPLLESLDMSNCSCVSDETLREIALTCANLHVLNASYCPNISLESVRLPMLTVLKLDNCEGITSASMAAISHSYMLEVLELDNCSLLTSVSLDLPRLQNIRLVHCRKFADLNLRTLMLSSIMVSNCGALHRINITSNSLQKLALQKQESLTTLALQCQSLQEVDLTACESLTDSICEVFNDGGGCPLLKSLVLDNCESLTTVRFCSTSLVSLSLSECRGITTLDLTCPNLQQVCLDGCDHLEKAHFCPVGLGSLNLGICPKLSELTIEAPKMVLLELKGCGVLAEASINCPLLTSLDASFCSRLRDDCLSATATSCPLIESLILMSCPSVGSDGLYSLCWLPHLTMLDLSYTFLTNLVPVFESCLHLKVLKLQACKYLTDSSLEPLYMHGALPSLRELDLSYGPFSQSAIEELLSCCTHLTHVSLNGCINMHDLNWGFPGDISLSSSASCVNEVSESNNSLELPELPNRLLQNLNCVGCPNIRKVFIPLLARCYHLSSLNLSLSNNLKEVDIACSNLCLLNLSNCCSLETLRLECPKLTSLFLQSCNITEEALEAAVSRCMTLETLDVRYCPQISSVSMGRLRAACPSLKRIFSSLSPP</sequence>
<dbReference type="AlphaFoldDB" id="A0A059CUD6"/>
<feature type="region of interest" description="Disordered" evidence="1">
    <location>
        <begin position="21"/>
        <end position="44"/>
    </location>
</feature>